<evidence type="ECO:0000313" key="1">
    <source>
        <dbReference type="EMBL" id="KNY25330.1"/>
    </source>
</evidence>
<reference evidence="2" key="1">
    <citation type="submission" date="2015-07" db="EMBL/GenBank/DDBJ databases">
        <title>Near-Complete Genome Sequence of the Cellulolytic Bacterium Bacteroides (Pseudobacteroides) cellulosolvens ATCC 35603.</title>
        <authorList>
            <person name="Dassa B."/>
            <person name="Utturkar S.M."/>
            <person name="Klingeman D.M."/>
            <person name="Hurt R.A."/>
            <person name="Keller M."/>
            <person name="Xu J."/>
            <person name="Reddy Y.H.K."/>
            <person name="Borovok I."/>
            <person name="Grinberg I.R."/>
            <person name="Lamed R."/>
            <person name="Zhivin O."/>
            <person name="Bayer E.A."/>
            <person name="Brown S.D."/>
        </authorList>
    </citation>
    <scope>NUCLEOTIDE SEQUENCE [LARGE SCALE GENOMIC DNA]</scope>
    <source>
        <strain evidence="2">DSM 2933</strain>
    </source>
</reference>
<proteinExistence type="predicted"/>
<dbReference type="InterPro" id="IPR011748">
    <property type="entry name" value="Unchr_phage_tail-like"/>
</dbReference>
<accession>A0A0L6JHZ7</accession>
<dbReference type="InterPro" id="IPR006521">
    <property type="entry name" value="Tail_protein_I"/>
</dbReference>
<sequence>MYSKCMFFSINNEGGFNEGLLNNTYIKDEGLFIDASKRGSYYSFSFDSQENGTVWHMINIWSNKMDFEVYYYASDNKQCIKKNADKKIDIDKFMLDSSYEQDEKEKCLEEFWEKKKDVRKMSFTMSDDGYSGNMSSLFVDTAGRYLWIRIKVPEVMGDDIKDLIIKKIRLYYPRTSFLSYLPRVYQNDAESRDFLDRYLSIFGTIYDEFEEEIDNISKYFDPDAVEDEYLKWLSSWLAITSDDIWDKKRRELLKKAPEIYKIRGTKRAIEQMIELYTGERPKIVEYFEYKEFLKDPDQKDRLINLFGNDPYTFSVLISSECVKENHQKIAVRKILMEEKPGYTETRLILLKNSIELDGHTYLGINSIFMENSKLLLDPEQSVLYNNELRDE</sequence>
<dbReference type="RefSeq" id="WP_050753028.1">
    <property type="nucleotide sequence ID" value="NZ_JQKC01000024.1"/>
</dbReference>
<dbReference type="STRING" id="398512.Bccel_0590"/>
<evidence type="ECO:0000313" key="2">
    <source>
        <dbReference type="Proteomes" id="UP000036923"/>
    </source>
</evidence>
<keyword evidence="2" id="KW-1185">Reference proteome</keyword>
<organism evidence="1 2">
    <name type="scientific">Pseudobacteroides cellulosolvens ATCC 35603 = DSM 2933</name>
    <dbReference type="NCBI Taxonomy" id="398512"/>
    <lineage>
        <taxon>Bacteria</taxon>
        <taxon>Bacillati</taxon>
        <taxon>Bacillota</taxon>
        <taxon>Clostridia</taxon>
        <taxon>Eubacteriales</taxon>
        <taxon>Oscillospiraceae</taxon>
        <taxon>Pseudobacteroides</taxon>
    </lineage>
</organism>
<dbReference type="EMBL" id="LGTC01000001">
    <property type="protein sequence ID" value="KNY25330.1"/>
    <property type="molecule type" value="Genomic_DNA"/>
</dbReference>
<gene>
    <name evidence="1" type="ORF">Bccel_0590</name>
</gene>
<dbReference type="Proteomes" id="UP000036923">
    <property type="component" value="Unassembled WGS sequence"/>
</dbReference>
<dbReference type="eggNOG" id="COG4385">
    <property type="taxonomic scope" value="Bacteria"/>
</dbReference>
<dbReference type="OrthoDB" id="370073at2"/>
<comment type="caution">
    <text evidence="1">The sequence shown here is derived from an EMBL/GenBank/DDBJ whole genome shotgun (WGS) entry which is preliminary data.</text>
</comment>
<name>A0A0L6JHZ7_9FIRM</name>
<dbReference type="NCBIfam" id="TIGR02242">
    <property type="entry name" value="tail_TIGR02242"/>
    <property type="match status" value="1"/>
</dbReference>
<protein>
    <submittedName>
        <fullName evidence="1">Phage tail protein</fullName>
    </submittedName>
</protein>
<dbReference type="Pfam" id="PF09684">
    <property type="entry name" value="Tail_P2_I"/>
    <property type="match status" value="1"/>
</dbReference>
<dbReference type="AlphaFoldDB" id="A0A0L6JHZ7"/>